<keyword evidence="2" id="KW-1185">Reference proteome</keyword>
<proteinExistence type="predicted"/>
<dbReference type="RefSeq" id="WP_166410157.1">
    <property type="nucleotide sequence ID" value="NZ_CP049869.1"/>
</dbReference>
<dbReference type="EMBL" id="CP049869">
    <property type="protein sequence ID" value="QIK77762.1"/>
    <property type="molecule type" value="Genomic_DNA"/>
</dbReference>
<evidence type="ECO:0000313" key="1">
    <source>
        <dbReference type="EMBL" id="QIK77762.1"/>
    </source>
</evidence>
<dbReference type="AlphaFoldDB" id="A0A6G7YLZ9"/>
<sequence length="67" mass="7755">MSSPLKEYRVYCFDARMKIVTSDFIKAASDEDAIAMAHARGFGTQCELWEQRRLVATLVQEEERRQA</sequence>
<dbReference type="Proteomes" id="UP000503222">
    <property type="component" value="Chromosome"/>
</dbReference>
<reference evidence="1 2" key="1">
    <citation type="submission" date="2020-03" db="EMBL/GenBank/DDBJ databases">
        <title>Sphingomonas sp. nov., isolated from fish.</title>
        <authorList>
            <person name="Hyun D.-W."/>
            <person name="Bae J.-W."/>
        </authorList>
    </citation>
    <scope>NUCLEOTIDE SEQUENCE [LARGE SCALE GENOMIC DNA]</scope>
    <source>
        <strain evidence="1 2">HDW15B</strain>
    </source>
</reference>
<gene>
    <name evidence="1" type="ORF">G7077_01370</name>
</gene>
<name>A0A6G7YLZ9_9SPHN</name>
<accession>A0A6G7YLZ9</accession>
<organism evidence="1 2">
    <name type="scientific">Sphingomonas piscis</name>
    <dbReference type="NCBI Taxonomy" id="2714943"/>
    <lineage>
        <taxon>Bacteria</taxon>
        <taxon>Pseudomonadati</taxon>
        <taxon>Pseudomonadota</taxon>
        <taxon>Alphaproteobacteria</taxon>
        <taxon>Sphingomonadales</taxon>
        <taxon>Sphingomonadaceae</taxon>
        <taxon>Sphingomonas</taxon>
    </lineage>
</organism>
<evidence type="ECO:0000313" key="2">
    <source>
        <dbReference type="Proteomes" id="UP000503222"/>
    </source>
</evidence>
<dbReference type="KEGG" id="spii:G7077_01370"/>
<protein>
    <submittedName>
        <fullName evidence="1">Uncharacterized protein</fullName>
    </submittedName>
</protein>